<dbReference type="SUPFAM" id="SSF89550">
    <property type="entry name" value="PHP domain-like"/>
    <property type="match status" value="1"/>
</dbReference>
<reference evidence="2" key="1">
    <citation type="journal article" date="2013" name="Environ. Microbiol.">
        <title>Microbiota from the distal guts of lean and obese adolescents exhibit partial functional redundancy besides clear differences in community structure.</title>
        <authorList>
            <person name="Ferrer M."/>
            <person name="Ruiz A."/>
            <person name="Lanza F."/>
            <person name="Haange S.B."/>
            <person name="Oberbach A."/>
            <person name="Till H."/>
            <person name="Bargiela R."/>
            <person name="Campoy C."/>
            <person name="Segura M.T."/>
            <person name="Richter M."/>
            <person name="von Bergen M."/>
            <person name="Seifert J."/>
            <person name="Suarez A."/>
        </authorList>
    </citation>
    <scope>NUCLEOTIDE SEQUENCE</scope>
</reference>
<dbReference type="Gene3D" id="3.20.20.140">
    <property type="entry name" value="Metal-dependent hydrolases"/>
    <property type="match status" value="1"/>
</dbReference>
<keyword evidence="1" id="KW-0378">Hydrolase</keyword>
<protein>
    <submittedName>
        <fullName evidence="2">Capsular polysaccharide biosynthesis protein</fullName>
    </submittedName>
</protein>
<evidence type="ECO:0000256" key="1">
    <source>
        <dbReference type="ARBA" id="ARBA00022801"/>
    </source>
</evidence>
<dbReference type="AlphaFoldDB" id="K1RL75"/>
<sequence length="242" mass="28504">MKDLHSHLLPGIDDGSKSFEESIKILKKASIEGVTDIVLTPHYIEDTKYNCNNKNKKELFEELKEKIRNENININLYLGNEAYISENYIDLIKQHEIMTINNTRYLLLEFPLGNMFRNTKEILYELIVAGCVPILAHPERYKIFQRHPDYIEEYLRMGVLLQGNYKSLFGKYGSDAKKTLKYFLKRGWITFLGSDTHHEEDFDIKKLERKLKSIVKDQEIVEDLLENNFDKVINDLDIGIRR</sequence>
<proteinExistence type="predicted"/>
<dbReference type="InterPro" id="IPR016195">
    <property type="entry name" value="Pol/histidinol_Pase-like"/>
</dbReference>
<gene>
    <name evidence="2" type="ORF">OBE_16453</name>
</gene>
<dbReference type="GO" id="GO:0030145">
    <property type="term" value="F:manganese ion binding"/>
    <property type="evidence" value="ECO:0007669"/>
    <property type="project" value="InterPro"/>
</dbReference>
<dbReference type="Pfam" id="PF19567">
    <property type="entry name" value="CpsB_CapC"/>
    <property type="match status" value="1"/>
</dbReference>
<name>K1RL75_9ZZZZ</name>
<dbReference type="InterPro" id="IPR016667">
    <property type="entry name" value="Caps_polysacc_synth_CpsB/CapC"/>
</dbReference>
<dbReference type="PIRSF" id="PIRSF016557">
    <property type="entry name" value="Caps_synth_CpsB"/>
    <property type="match status" value="1"/>
</dbReference>
<dbReference type="PANTHER" id="PTHR39181">
    <property type="entry name" value="TYROSINE-PROTEIN PHOSPHATASE YWQE"/>
    <property type="match status" value="1"/>
</dbReference>
<dbReference type="EMBL" id="AJWZ01011204">
    <property type="protein sequence ID" value="EKC46143.1"/>
    <property type="molecule type" value="Genomic_DNA"/>
</dbReference>
<evidence type="ECO:0000313" key="2">
    <source>
        <dbReference type="EMBL" id="EKC46143.1"/>
    </source>
</evidence>
<dbReference type="GO" id="GO:0004725">
    <property type="term" value="F:protein tyrosine phosphatase activity"/>
    <property type="evidence" value="ECO:0007669"/>
    <property type="project" value="InterPro"/>
</dbReference>
<comment type="caution">
    <text evidence="2">The sequence shown here is derived from an EMBL/GenBank/DDBJ whole genome shotgun (WGS) entry which is preliminary data.</text>
</comment>
<dbReference type="PANTHER" id="PTHR39181:SF1">
    <property type="entry name" value="TYROSINE-PROTEIN PHOSPHATASE YWQE"/>
    <property type="match status" value="1"/>
</dbReference>
<accession>K1RL75</accession>
<organism evidence="2">
    <name type="scientific">human gut metagenome</name>
    <dbReference type="NCBI Taxonomy" id="408170"/>
    <lineage>
        <taxon>unclassified sequences</taxon>
        <taxon>metagenomes</taxon>
        <taxon>organismal metagenomes</taxon>
    </lineage>
</organism>